<evidence type="ECO:0000256" key="1">
    <source>
        <dbReference type="ARBA" id="ARBA00004173"/>
    </source>
</evidence>
<evidence type="ECO:0000256" key="7">
    <source>
        <dbReference type="ARBA" id="ARBA00041375"/>
    </source>
</evidence>
<evidence type="ECO:0000256" key="6">
    <source>
        <dbReference type="ARBA" id="ARBA00039977"/>
    </source>
</evidence>
<dbReference type="GO" id="GO:0005739">
    <property type="term" value="C:mitochondrion"/>
    <property type="evidence" value="ECO:0007669"/>
    <property type="project" value="UniProtKB-SubCell"/>
</dbReference>
<dbReference type="Gene3D" id="3.30.70.330">
    <property type="match status" value="1"/>
</dbReference>
<dbReference type="InterPro" id="IPR012677">
    <property type="entry name" value="Nucleotide-bd_a/b_plait_sf"/>
</dbReference>
<evidence type="ECO:0000256" key="3">
    <source>
        <dbReference type="ARBA" id="ARBA00022980"/>
    </source>
</evidence>
<sequence length="210" mass="23789">MMLVVPQDQGPRAVPQRESVQVASQPVLRGKPGLGATLQPAACLWDHHFKQPWSPASLGGPWYPLYQLGNPQLRIFRTNFFIQLVRPGTAQPEDTVQFRIPMEMTRVDLRNYLERIYNVPVAAVRTRVQHGSNRKRDYRNVRVKKPDYKVAYVQLVSGLRAEAQVLGVTYHDRDLGAGDVFVQRPRLGPREALRGRISRPRAQGRACASS</sequence>
<evidence type="ECO:0000256" key="2">
    <source>
        <dbReference type="ARBA" id="ARBA00006700"/>
    </source>
</evidence>
<accession>A0A8C0TVY4</accession>
<dbReference type="Proteomes" id="UP000694542">
    <property type="component" value="Chromosome 18"/>
</dbReference>
<dbReference type="Ensembl" id="ENSCAFT00040046405.1">
    <property type="protein sequence ID" value="ENSCAFP00040040492.1"/>
    <property type="gene ID" value="ENSCAFG00040024902.1"/>
</dbReference>
<dbReference type="Pfam" id="PF00276">
    <property type="entry name" value="Ribosomal_L23"/>
    <property type="match status" value="1"/>
</dbReference>
<proteinExistence type="inferred from homology"/>
<comment type="similarity">
    <text evidence="2">Belongs to the universal ribosomal protein uL23 family.</text>
</comment>
<protein>
    <recommendedName>
        <fullName evidence="6">Large ribosomal subunit protein uL23m</fullName>
    </recommendedName>
    <alternativeName>
        <fullName evidence="7">39S ribosomal protein L23, mitochondrial</fullName>
    </alternativeName>
</protein>
<dbReference type="InterPro" id="IPR012678">
    <property type="entry name" value="Ribosomal_uL23/eL15/eS24_sf"/>
</dbReference>
<reference evidence="8" key="1">
    <citation type="submission" date="2018-10" db="EMBL/GenBank/DDBJ databases">
        <title>De novo assembly of a Great Dane genome.</title>
        <authorList>
            <person name="Kidd J.M."/>
            <person name="Pendleton A.L."/>
            <person name="Shen F."/>
            <person name="Emery S."/>
        </authorList>
    </citation>
    <scope>NUCLEOTIDE SEQUENCE [LARGE SCALE GENOMIC DNA]</scope>
    <source>
        <strain evidence="8">Great Dane</strain>
    </source>
</reference>
<keyword evidence="3" id="KW-0689">Ribosomal protein</keyword>
<dbReference type="FunFam" id="3.30.70.330:FF:000284">
    <property type="entry name" value="39S ribosomal protein L23, mitochondrial"/>
    <property type="match status" value="1"/>
</dbReference>
<reference evidence="8" key="2">
    <citation type="submission" date="2025-08" db="UniProtKB">
        <authorList>
            <consortium name="Ensembl"/>
        </authorList>
    </citation>
    <scope>IDENTIFICATION</scope>
</reference>
<dbReference type="SUPFAM" id="SSF54189">
    <property type="entry name" value="Ribosomal proteins S24e, L23 and L15e"/>
    <property type="match status" value="1"/>
</dbReference>
<dbReference type="GO" id="GO:0003735">
    <property type="term" value="F:structural constituent of ribosome"/>
    <property type="evidence" value="ECO:0007669"/>
    <property type="project" value="InterPro"/>
</dbReference>
<keyword evidence="5" id="KW-0687">Ribonucleoprotein</keyword>
<dbReference type="PANTHER" id="PTHR12059">
    <property type="entry name" value="RIBOSOMAL PROTEIN L23-RELATED"/>
    <property type="match status" value="1"/>
</dbReference>
<dbReference type="GO" id="GO:0044391">
    <property type="term" value="C:ribosomal subunit"/>
    <property type="evidence" value="ECO:0007669"/>
    <property type="project" value="UniProtKB-ARBA"/>
</dbReference>
<dbReference type="GO" id="GO:0006412">
    <property type="term" value="P:translation"/>
    <property type="evidence" value="ECO:0007669"/>
    <property type="project" value="InterPro"/>
</dbReference>
<dbReference type="PANTHER" id="PTHR12059:SF5">
    <property type="entry name" value="LARGE RIBOSOMAL SUBUNIT PROTEIN UL23M"/>
    <property type="match status" value="1"/>
</dbReference>
<gene>
    <name evidence="8" type="primary">MRPL23</name>
</gene>
<evidence type="ECO:0000256" key="4">
    <source>
        <dbReference type="ARBA" id="ARBA00023128"/>
    </source>
</evidence>
<dbReference type="AlphaFoldDB" id="A0A8C0TVY4"/>
<keyword evidence="4" id="KW-0496">Mitochondrion</keyword>
<name>A0A8C0TVY4_CANLF</name>
<dbReference type="InterPro" id="IPR013025">
    <property type="entry name" value="Ribosomal_uL23-like"/>
</dbReference>
<evidence type="ECO:0000256" key="5">
    <source>
        <dbReference type="ARBA" id="ARBA00023274"/>
    </source>
</evidence>
<comment type="subcellular location">
    <subcellularLocation>
        <location evidence="1">Mitochondrion</location>
    </subcellularLocation>
</comment>
<evidence type="ECO:0000313" key="8">
    <source>
        <dbReference type="Ensembl" id="ENSCAFP00040040492.1"/>
    </source>
</evidence>
<evidence type="ECO:0000313" key="9">
    <source>
        <dbReference type="Proteomes" id="UP000694542"/>
    </source>
</evidence>
<organism evidence="8 9">
    <name type="scientific">Canis lupus familiaris</name>
    <name type="common">Dog</name>
    <name type="synonym">Canis familiaris</name>
    <dbReference type="NCBI Taxonomy" id="9615"/>
    <lineage>
        <taxon>Eukaryota</taxon>
        <taxon>Metazoa</taxon>
        <taxon>Chordata</taxon>
        <taxon>Craniata</taxon>
        <taxon>Vertebrata</taxon>
        <taxon>Euteleostomi</taxon>
        <taxon>Mammalia</taxon>
        <taxon>Eutheria</taxon>
        <taxon>Laurasiatheria</taxon>
        <taxon>Carnivora</taxon>
        <taxon>Caniformia</taxon>
        <taxon>Canidae</taxon>
        <taxon>Canis</taxon>
    </lineage>
</organism>